<keyword evidence="9" id="KW-0418">Kinase</keyword>
<comment type="similarity">
    <text evidence="2">Belongs to the disease resistance NB-LRR family.</text>
</comment>
<organism evidence="16 17">
    <name type="scientific">Helianthus annuus</name>
    <name type="common">Common sunflower</name>
    <dbReference type="NCBI Taxonomy" id="4232"/>
    <lineage>
        <taxon>Eukaryota</taxon>
        <taxon>Viridiplantae</taxon>
        <taxon>Streptophyta</taxon>
        <taxon>Embryophyta</taxon>
        <taxon>Tracheophyta</taxon>
        <taxon>Spermatophyta</taxon>
        <taxon>Magnoliopsida</taxon>
        <taxon>eudicotyledons</taxon>
        <taxon>Gunneridae</taxon>
        <taxon>Pentapetalae</taxon>
        <taxon>asterids</taxon>
        <taxon>campanulids</taxon>
        <taxon>Asterales</taxon>
        <taxon>Asteraceae</taxon>
        <taxon>Asteroideae</taxon>
        <taxon>Heliantheae alliance</taxon>
        <taxon>Heliantheae</taxon>
        <taxon>Helianthus</taxon>
    </lineage>
</organism>
<keyword evidence="8 14" id="KW-0547">Nucleotide-binding</keyword>
<dbReference type="SUPFAM" id="SSF56112">
    <property type="entry name" value="Protein kinase-like (PK-like)"/>
    <property type="match status" value="1"/>
</dbReference>
<dbReference type="GO" id="GO:0004714">
    <property type="term" value="F:transmembrane receptor protein tyrosine kinase activity"/>
    <property type="evidence" value="ECO:0007669"/>
    <property type="project" value="InterPro"/>
</dbReference>
<reference evidence="16" key="2">
    <citation type="submission" date="2020-06" db="EMBL/GenBank/DDBJ databases">
        <title>Helianthus annuus Genome sequencing and assembly Release 2.</title>
        <authorList>
            <person name="Gouzy J."/>
            <person name="Langlade N."/>
            <person name="Munos S."/>
        </authorList>
    </citation>
    <scope>NUCLEOTIDE SEQUENCE</scope>
    <source>
        <tissue evidence="16">Leaves</tissue>
    </source>
</reference>
<dbReference type="PROSITE" id="PS00108">
    <property type="entry name" value="PROTEIN_KINASE_ST"/>
    <property type="match status" value="1"/>
</dbReference>
<keyword evidence="10" id="KW-0611">Plant defense</keyword>
<comment type="similarity">
    <text evidence="1">Belongs to the protein kinase superfamily. TKL Ser/Thr protein kinase family. ROCO subfamily.</text>
</comment>
<dbReference type="GO" id="GO:0004674">
    <property type="term" value="F:protein serine/threonine kinase activity"/>
    <property type="evidence" value="ECO:0007669"/>
    <property type="project" value="UniProtKB-KW"/>
</dbReference>
<evidence type="ECO:0000256" key="4">
    <source>
        <dbReference type="ARBA" id="ARBA00022614"/>
    </source>
</evidence>
<evidence type="ECO:0000256" key="12">
    <source>
        <dbReference type="ARBA" id="ARBA00022989"/>
    </source>
</evidence>
<keyword evidence="13" id="KW-0472">Membrane</keyword>
<dbReference type="GO" id="GO:0006952">
    <property type="term" value="P:defense response"/>
    <property type="evidence" value="ECO:0007669"/>
    <property type="project" value="UniProtKB-KW"/>
</dbReference>
<dbReference type="Gene3D" id="3.40.50.300">
    <property type="entry name" value="P-loop containing nucleotide triphosphate hydrolases"/>
    <property type="match status" value="1"/>
</dbReference>
<keyword evidence="3" id="KW-0723">Serine/threonine-protein kinase</keyword>
<dbReference type="PANTHER" id="PTHR27003:SF475">
    <property type="entry name" value="PROTEIN KINASE DOMAIN-CONTAINING PROTEIN"/>
    <property type="match status" value="1"/>
</dbReference>
<accession>A0A9K3NCQ3</accession>
<evidence type="ECO:0000256" key="2">
    <source>
        <dbReference type="ARBA" id="ARBA00008894"/>
    </source>
</evidence>
<evidence type="ECO:0000256" key="14">
    <source>
        <dbReference type="PROSITE-ProRule" id="PRU10141"/>
    </source>
</evidence>
<name>A0A9K3NCQ3_HELAN</name>
<proteinExistence type="inferred from homology"/>
<reference evidence="16" key="1">
    <citation type="journal article" date="2017" name="Nature">
        <title>The sunflower genome provides insights into oil metabolism, flowering and Asterid evolution.</title>
        <authorList>
            <person name="Badouin H."/>
            <person name="Gouzy J."/>
            <person name="Grassa C.J."/>
            <person name="Murat F."/>
            <person name="Staton S.E."/>
            <person name="Cottret L."/>
            <person name="Lelandais-Briere C."/>
            <person name="Owens G.L."/>
            <person name="Carrere S."/>
            <person name="Mayjonade B."/>
            <person name="Legrand L."/>
            <person name="Gill N."/>
            <person name="Kane N.C."/>
            <person name="Bowers J.E."/>
            <person name="Hubner S."/>
            <person name="Bellec A."/>
            <person name="Berard A."/>
            <person name="Berges H."/>
            <person name="Blanchet N."/>
            <person name="Boniface M.C."/>
            <person name="Brunel D."/>
            <person name="Catrice O."/>
            <person name="Chaidir N."/>
            <person name="Claudel C."/>
            <person name="Donnadieu C."/>
            <person name="Faraut T."/>
            <person name="Fievet G."/>
            <person name="Helmstetter N."/>
            <person name="King M."/>
            <person name="Knapp S.J."/>
            <person name="Lai Z."/>
            <person name="Le Paslier M.C."/>
            <person name="Lippi Y."/>
            <person name="Lorenzon L."/>
            <person name="Mandel J.R."/>
            <person name="Marage G."/>
            <person name="Marchand G."/>
            <person name="Marquand E."/>
            <person name="Bret-Mestries E."/>
            <person name="Morien E."/>
            <person name="Nambeesan S."/>
            <person name="Nguyen T."/>
            <person name="Pegot-Espagnet P."/>
            <person name="Pouilly N."/>
            <person name="Raftis F."/>
            <person name="Sallet E."/>
            <person name="Schiex T."/>
            <person name="Thomas J."/>
            <person name="Vandecasteele C."/>
            <person name="Vares D."/>
            <person name="Vear F."/>
            <person name="Vautrin S."/>
            <person name="Crespi M."/>
            <person name="Mangin B."/>
            <person name="Burke J.M."/>
            <person name="Salse J."/>
            <person name="Munos S."/>
            <person name="Vincourt P."/>
            <person name="Rieseberg L.H."/>
            <person name="Langlade N.B."/>
        </authorList>
    </citation>
    <scope>NUCLEOTIDE SEQUENCE</scope>
    <source>
        <tissue evidence="16">Leaves</tissue>
    </source>
</reference>
<dbReference type="SMART" id="SM00220">
    <property type="entry name" value="S_TKc"/>
    <property type="match status" value="1"/>
</dbReference>
<evidence type="ECO:0000313" key="17">
    <source>
        <dbReference type="Proteomes" id="UP000215914"/>
    </source>
</evidence>
<keyword evidence="5 16" id="KW-0808">Transferase</keyword>
<dbReference type="InterPro" id="IPR058922">
    <property type="entry name" value="WHD_DRP"/>
</dbReference>
<evidence type="ECO:0000256" key="5">
    <source>
        <dbReference type="ARBA" id="ARBA00022679"/>
    </source>
</evidence>
<dbReference type="PANTHER" id="PTHR27003">
    <property type="entry name" value="OS07G0166700 PROTEIN"/>
    <property type="match status" value="1"/>
</dbReference>
<evidence type="ECO:0000256" key="11">
    <source>
        <dbReference type="ARBA" id="ARBA00022840"/>
    </source>
</evidence>
<evidence type="ECO:0000256" key="13">
    <source>
        <dbReference type="ARBA" id="ARBA00023136"/>
    </source>
</evidence>
<comment type="caution">
    <text evidence="16">The sequence shown here is derived from an EMBL/GenBank/DDBJ whole genome shotgun (WGS) entry which is preliminary data.</text>
</comment>
<evidence type="ECO:0000256" key="6">
    <source>
        <dbReference type="ARBA" id="ARBA00022692"/>
    </source>
</evidence>
<feature type="binding site" evidence="14">
    <location>
        <position position="55"/>
    </location>
    <ligand>
        <name>ATP</name>
        <dbReference type="ChEBI" id="CHEBI:30616"/>
    </ligand>
</feature>
<dbReference type="AlphaFoldDB" id="A0A9K3NCQ3"/>
<dbReference type="InterPro" id="IPR001245">
    <property type="entry name" value="Ser-Thr/Tyr_kinase_cat_dom"/>
</dbReference>
<evidence type="ECO:0000256" key="1">
    <source>
        <dbReference type="ARBA" id="ARBA00008171"/>
    </source>
</evidence>
<dbReference type="OrthoDB" id="941588at2759"/>
<evidence type="ECO:0000256" key="9">
    <source>
        <dbReference type="ARBA" id="ARBA00022777"/>
    </source>
</evidence>
<dbReference type="Pfam" id="PF23598">
    <property type="entry name" value="LRR_14"/>
    <property type="match status" value="1"/>
</dbReference>
<evidence type="ECO:0000256" key="3">
    <source>
        <dbReference type="ARBA" id="ARBA00022527"/>
    </source>
</evidence>
<dbReference type="InterPro" id="IPR008271">
    <property type="entry name" value="Ser/Thr_kinase_AS"/>
</dbReference>
<dbReference type="GO" id="GO:0043531">
    <property type="term" value="F:ADP binding"/>
    <property type="evidence" value="ECO:0007669"/>
    <property type="project" value="InterPro"/>
</dbReference>
<keyword evidence="12" id="KW-1133">Transmembrane helix</keyword>
<keyword evidence="4" id="KW-0433">Leucine-rich repeat</keyword>
<dbReference type="Pfam" id="PF00931">
    <property type="entry name" value="NB-ARC"/>
    <property type="match status" value="1"/>
</dbReference>
<keyword evidence="11 14" id="KW-0067">ATP-binding</keyword>
<gene>
    <name evidence="16" type="ORF">HanXRQr2_Chr08g0339861</name>
</gene>
<keyword evidence="6" id="KW-0812">Transmembrane</keyword>
<evidence type="ECO:0000256" key="8">
    <source>
        <dbReference type="ARBA" id="ARBA00022741"/>
    </source>
</evidence>
<dbReference type="InterPro" id="IPR002182">
    <property type="entry name" value="NB-ARC"/>
</dbReference>
<dbReference type="EMBL" id="MNCJ02000323">
    <property type="protein sequence ID" value="KAF5795454.1"/>
    <property type="molecule type" value="Genomic_DNA"/>
</dbReference>
<evidence type="ECO:0000313" key="16">
    <source>
        <dbReference type="EMBL" id="KAF5795454.1"/>
    </source>
</evidence>
<dbReference type="InterPro" id="IPR000719">
    <property type="entry name" value="Prot_kinase_dom"/>
</dbReference>
<dbReference type="InterPro" id="IPR011009">
    <property type="entry name" value="Kinase-like_dom_sf"/>
</dbReference>
<dbReference type="FunFam" id="3.30.200.20:FF:000039">
    <property type="entry name" value="receptor-like protein kinase FERONIA"/>
    <property type="match status" value="1"/>
</dbReference>
<dbReference type="InterPro" id="IPR042197">
    <property type="entry name" value="Apaf_helical"/>
</dbReference>
<keyword evidence="17" id="KW-1185">Reference proteome</keyword>
<dbReference type="Gramene" id="mRNA:HanXRQr2_Chr08g0339861">
    <property type="protein sequence ID" value="mRNA:HanXRQr2_Chr08g0339861"/>
    <property type="gene ID" value="HanXRQr2_Chr08g0339861"/>
</dbReference>
<evidence type="ECO:0000256" key="7">
    <source>
        <dbReference type="ARBA" id="ARBA00022737"/>
    </source>
</evidence>
<sequence>MALIKETDHLRIPFQDLEIATKNFATTLIIGRGGFGKVYKGELSLLGKLTSVAVKRLDANISGQGFKEFLTEIHLLSRFKHPNLVSLLGYCQEGNEKILVYEYAEHGSLDKLLTKDTTVCPLTCKQLIDVCIDAASCLDYLHHHAAENQRVIHRDIKSANILLDHNWKAMISDLGLSKLGRANEPETFVITHPCGTNGYCDPVYKDTGVLTKESDVYSFGMVLFEVLCRRLYFMNVNDERKFLDRLVHNYNENGKLHEIIHPDMMEQLPPASLDKISKIACQCLLNDREKRPSMGLVVKKLKEALEVPEMDIVGELGIFWLEDDIKSLVKRLTSQMDMFVPIVGEQGSGKTTLARAVYKKIKDDFDYHDWISVGEEYTAERILSRLKKITATVKGRRYLIVVDGIGSYEVLQDLKDAFPDAKNGSKVIFTSRETPEMMKLNPHIMNRLDEDQSWKMFLNKAGKEKEAGRITESLKHKILRICNGLPRNIILMAGLLSNNRIKRWPLVIDDGRFPDDILRLCYNNLKIRSKVCLLYLALFPKDYVIPVRRLLRLWVAKGFVKRRLQDPFPEDLAQKCFEKLVGLNMIQITKLRLDNSPKRCRLVSFFHDYLLPKAQDISRFYIRQNSKNFQDAMGPVDVRLMVPGIITTRVGMVSGKTMRTDFVLLRVLDLEGARKRSLPDAVGHLSHLRYLGLRRTFLEWLPESVGDLSYLETLDLKQTCVNSLPDSIWKLKRLRHLNLTNVRLTMPPSCSSTLLTLWGLVLDDRISADKLEGLITLLNLRELGIRYQLSTGKQDVLLDWIEKLVDLQSLRLVSLNGSRQASELVLKTLATLAKLSQLNLYGNLSRLPTANEFPPTVKALTLSISRLKKDPMETLGQLPCLIVLRLLGDSFTGERMVCLRGGFKQLEVLKIWKLKGLEEWDVEEEAMENLKELDIRRCHKLKNIPCRLLIKPKRLEILKVTDMPNDFVGRIGKGISKRTTLTVN</sequence>
<dbReference type="InterPro" id="IPR036388">
    <property type="entry name" value="WH-like_DNA-bd_sf"/>
</dbReference>
<dbReference type="GO" id="GO:0005524">
    <property type="term" value="F:ATP binding"/>
    <property type="evidence" value="ECO:0007669"/>
    <property type="project" value="UniProtKB-UniRule"/>
</dbReference>
<evidence type="ECO:0000256" key="10">
    <source>
        <dbReference type="ARBA" id="ARBA00022821"/>
    </source>
</evidence>
<dbReference type="Gene3D" id="3.30.200.20">
    <property type="entry name" value="Phosphorylase Kinase, domain 1"/>
    <property type="match status" value="1"/>
</dbReference>
<dbReference type="Gene3D" id="3.80.10.10">
    <property type="entry name" value="Ribonuclease Inhibitor"/>
    <property type="match status" value="1"/>
</dbReference>
<keyword evidence="7" id="KW-0677">Repeat</keyword>
<protein>
    <recommendedName>
        <fullName evidence="15">Protein kinase domain-containing protein</fullName>
    </recommendedName>
</protein>
<feature type="domain" description="Protein kinase" evidence="15">
    <location>
        <begin position="24"/>
        <end position="305"/>
    </location>
</feature>
<dbReference type="InterPro" id="IPR032675">
    <property type="entry name" value="LRR_dom_sf"/>
</dbReference>
<dbReference type="PRINTS" id="PR00364">
    <property type="entry name" value="DISEASERSIST"/>
</dbReference>
<dbReference type="Pfam" id="PF23559">
    <property type="entry name" value="WHD_DRP"/>
    <property type="match status" value="1"/>
</dbReference>
<dbReference type="InterPro" id="IPR017441">
    <property type="entry name" value="Protein_kinase_ATP_BS"/>
</dbReference>
<evidence type="ECO:0000259" key="15">
    <source>
        <dbReference type="PROSITE" id="PS50011"/>
    </source>
</evidence>
<dbReference type="InterPro" id="IPR055414">
    <property type="entry name" value="LRR_R13L4/SHOC2-like"/>
</dbReference>
<dbReference type="SUPFAM" id="SSF52058">
    <property type="entry name" value="L domain-like"/>
    <property type="match status" value="1"/>
</dbReference>
<dbReference type="Pfam" id="PF07714">
    <property type="entry name" value="PK_Tyr_Ser-Thr"/>
    <property type="match status" value="1"/>
</dbReference>
<dbReference type="Gene3D" id="1.10.510.10">
    <property type="entry name" value="Transferase(Phosphotransferase) domain 1"/>
    <property type="match status" value="1"/>
</dbReference>
<dbReference type="PROSITE" id="PS00107">
    <property type="entry name" value="PROTEIN_KINASE_ATP"/>
    <property type="match status" value="1"/>
</dbReference>
<dbReference type="InterPro" id="IPR045272">
    <property type="entry name" value="ANXUR1/2-like"/>
</dbReference>
<dbReference type="InterPro" id="IPR027417">
    <property type="entry name" value="P-loop_NTPase"/>
</dbReference>
<dbReference type="Proteomes" id="UP000215914">
    <property type="component" value="Unassembled WGS sequence"/>
</dbReference>
<dbReference type="Gene3D" id="1.10.8.430">
    <property type="entry name" value="Helical domain of apoptotic protease-activating factors"/>
    <property type="match status" value="1"/>
</dbReference>
<dbReference type="Gene3D" id="1.10.10.10">
    <property type="entry name" value="Winged helix-like DNA-binding domain superfamily/Winged helix DNA-binding domain"/>
    <property type="match status" value="1"/>
</dbReference>
<dbReference type="SUPFAM" id="SSF52540">
    <property type="entry name" value="P-loop containing nucleoside triphosphate hydrolases"/>
    <property type="match status" value="1"/>
</dbReference>
<dbReference type="PROSITE" id="PS50011">
    <property type="entry name" value="PROTEIN_KINASE_DOM"/>
    <property type="match status" value="1"/>
</dbReference>